<evidence type="ECO:0000256" key="1">
    <source>
        <dbReference type="ARBA" id="ARBA00004141"/>
    </source>
</evidence>
<comment type="subcellular location">
    <subcellularLocation>
        <location evidence="1">Membrane</location>
        <topology evidence="1">Multi-pass membrane protein</topology>
    </subcellularLocation>
</comment>
<dbReference type="InterPro" id="IPR044644">
    <property type="entry name" value="DinF-like"/>
</dbReference>
<comment type="caution">
    <text evidence="6">The sequence shown here is derived from an EMBL/GenBank/DDBJ whole genome shotgun (WGS) entry which is preliminary data.</text>
</comment>
<reference evidence="6 7" key="1">
    <citation type="journal article" date="2018" name="PLoS Genet.">
        <title>Population sequencing reveals clonal diversity and ancestral inbreeding in the grapevine cultivar Chardonnay.</title>
        <authorList>
            <person name="Roach M.J."/>
            <person name="Johnson D.L."/>
            <person name="Bohlmann J."/>
            <person name="van Vuuren H.J."/>
            <person name="Jones S.J."/>
            <person name="Pretorius I.S."/>
            <person name="Schmidt S.A."/>
            <person name="Borneman A.R."/>
        </authorList>
    </citation>
    <scope>NUCLEOTIDE SEQUENCE [LARGE SCALE GENOMIC DNA]</scope>
    <source>
        <strain evidence="7">cv. Chardonnay</strain>
        <tissue evidence="6">Leaf</tissue>
    </source>
</reference>
<keyword evidence="5" id="KW-0472">Membrane</keyword>
<keyword evidence="3" id="KW-0812">Transmembrane</keyword>
<dbReference type="AlphaFoldDB" id="A0A438JTY6"/>
<dbReference type="GO" id="GO:0016020">
    <property type="term" value="C:membrane"/>
    <property type="evidence" value="ECO:0007669"/>
    <property type="project" value="UniProtKB-SubCell"/>
</dbReference>
<organism evidence="6 7">
    <name type="scientific">Vitis vinifera</name>
    <name type="common">Grape</name>
    <dbReference type="NCBI Taxonomy" id="29760"/>
    <lineage>
        <taxon>Eukaryota</taxon>
        <taxon>Viridiplantae</taxon>
        <taxon>Streptophyta</taxon>
        <taxon>Embryophyta</taxon>
        <taxon>Tracheophyta</taxon>
        <taxon>Spermatophyta</taxon>
        <taxon>Magnoliopsida</taxon>
        <taxon>eudicotyledons</taxon>
        <taxon>Gunneridae</taxon>
        <taxon>Pentapetalae</taxon>
        <taxon>rosids</taxon>
        <taxon>Vitales</taxon>
        <taxon>Vitaceae</taxon>
        <taxon>Viteae</taxon>
        <taxon>Vitis</taxon>
    </lineage>
</organism>
<evidence type="ECO:0000256" key="4">
    <source>
        <dbReference type="ARBA" id="ARBA00022989"/>
    </source>
</evidence>
<comment type="similarity">
    <text evidence="2">Belongs to the multi antimicrobial extrusion (MATE) (TC 2.A.66.1) family.</text>
</comment>
<dbReference type="EMBL" id="QGNW01000028">
    <property type="protein sequence ID" value="RVX12368.1"/>
    <property type="molecule type" value="Genomic_DNA"/>
</dbReference>
<keyword evidence="4" id="KW-1133">Transmembrane helix</keyword>
<gene>
    <name evidence="6" type="primary">DTX45_4</name>
    <name evidence="6" type="ORF">CK203_010429</name>
</gene>
<name>A0A438JTY6_VITVI</name>
<evidence type="ECO:0000256" key="2">
    <source>
        <dbReference type="ARBA" id="ARBA00010199"/>
    </source>
</evidence>
<evidence type="ECO:0000313" key="6">
    <source>
        <dbReference type="EMBL" id="RVX12368.1"/>
    </source>
</evidence>
<dbReference type="Proteomes" id="UP000288805">
    <property type="component" value="Unassembled WGS sequence"/>
</dbReference>
<evidence type="ECO:0000256" key="5">
    <source>
        <dbReference type="ARBA" id="ARBA00023136"/>
    </source>
</evidence>
<dbReference type="PANTHER" id="PTHR42893:SF45">
    <property type="entry name" value="PROTEIN DETOXIFICATION 45, CHLOROPLASTIC"/>
    <property type="match status" value="1"/>
</dbReference>
<sequence length="129" mass="13584">MKSRTSNLDMLVAILGCEVAKLPSAYLGLPMGAPLKSVSFWLQLRKDFVEGGFLLGRTLAVLATMTLATSVAARQGPIAMAGHQICLQVWLAVSLLTDALAASAQEKEGLMDEMVGGTSSVPFSSLLET</sequence>
<accession>A0A438JTY6</accession>
<evidence type="ECO:0000256" key="3">
    <source>
        <dbReference type="ARBA" id="ARBA00022692"/>
    </source>
</evidence>
<proteinExistence type="inferred from homology"/>
<dbReference type="PANTHER" id="PTHR42893">
    <property type="entry name" value="PROTEIN DETOXIFICATION 44, CHLOROPLASTIC-RELATED"/>
    <property type="match status" value="1"/>
</dbReference>
<protein>
    <submittedName>
        <fullName evidence="6">Protein detoxification 45, chloroplastic</fullName>
    </submittedName>
</protein>
<evidence type="ECO:0000313" key="7">
    <source>
        <dbReference type="Proteomes" id="UP000288805"/>
    </source>
</evidence>